<dbReference type="Pfam" id="PF00069">
    <property type="entry name" value="Pkinase"/>
    <property type="match status" value="2"/>
</dbReference>
<keyword evidence="5 6" id="KW-0067">ATP-binding</keyword>
<feature type="binding site" evidence="6">
    <location>
        <position position="37"/>
    </location>
    <ligand>
        <name>ATP</name>
        <dbReference type="ChEBI" id="CHEBI:30616"/>
    </ligand>
</feature>
<feature type="region of interest" description="Disordered" evidence="8">
    <location>
        <begin position="178"/>
        <end position="198"/>
    </location>
</feature>
<sequence>MLHKNIDGYKFIREIGSGGFSTVFLVQQGNKLYAAKKIPKIRLKKTSKNQFNRDFIEREIRVMQKCNHPNIASIKDLTSDQQNIYIIQEFYQNSLFNLIEEKRKTFMEFTARPIVLQVLQALSYLHSIGFCHRDIKPQNILINDTGTIKLIDFGLSTPINVTNVRCGSKNFFPPEVMMPTNSQTTQKNKSIQSNEENSHSFDKYEQIQYISKTAIDGLKCDAWSCGVTFFLMLTGKFPWPKMTFDQITSEKIIFPPYLSNDCIDFLDKLLTIDPKKRMSIEDAIHHKWLSKALNASQSNAFQSDDRLSYEKINNFLDKLKLYPETFNDRCNNTKQSYLHHNENNDQNLNCNSNYSNTKNDTAKPHLYLNSKILTKTSLFSSSLVIDESNLSSDTIFMVPQKNEETIANQKYRYSNGISSPKPHCSFTSATINYSNESNEIAFQSTSRRSSFFDTSLHEENERTLNTQVENIFEKINAMKKMKK</sequence>
<dbReference type="SMART" id="SM00220">
    <property type="entry name" value="S_TKc"/>
    <property type="match status" value="1"/>
</dbReference>
<evidence type="ECO:0000256" key="8">
    <source>
        <dbReference type="SAM" id="MobiDB-lite"/>
    </source>
</evidence>
<comment type="caution">
    <text evidence="10">The sequence shown here is derived from an EMBL/GenBank/DDBJ whole genome shotgun (WGS) entry which is preliminary data.</text>
</comment>
<feature type="domain" description="Protein kinase" evidence="9">
    <location>
        <begin position="9"/>
        <end position="289"/>
    </location>
</feature>
<dbReference type="Gene3D" id="1.10.510.10">
    <property type="entry name" value="Transferase(Phosphotransferase) domain 1"/>
    <property type="match status" value="1"/>
</dbReference>
<evidence type="ECO:0000256" key="7">
    <source>
        <dbReference type="RuleBase" id="RU000304"/>
    </source>
</evidence>
<evidence type="ECO:0000256" key="4">
    <source>
        <dbReference type="ARBA" id="ARBA00022777"/>
    </source>
</evidence>
<comment type="similarity">
    <text evidence="7">Belongs to the protein kinase superfamily.</text>
</comment>
<dbReference type="PROSITE" id="PS00108">
    <property type="entry name" value="PROTEIN_KINASE_ST"/>
    <property type="match status" value="1"/>
</dbReference>
<evidence type="ECO:0000313" key="11">
    <source>
        <dbReference type="Proteomes" id="UP001470230"/>
    </source>
</evidence>
<dbReference type="Proteomes" id="UP001470230">
    <property type="component" value="Unassembled WGS sequence"/>
</dbReference>
<dbReference type="SUPFAM" id="SSF56112">
    <property type="entry name" value="Protein kinase-like (PK-like)"/>
    <property type="match status" value="1"/>
</dbReference>
<dbReference type="InterPro" id="IPR008271">
    <property type="entry name" value="Ser/Thr_kinase_AS"/>
</dbReference>
<accession>A0ABR2K896</accession>
<reference evidence="10 11" key="1">
    <citation type="submission" date="2024-04" db="EMBL/GenBank/DDBJ databases">
        <title>Tritrichomonas musculus Genome.</title>
        <authorList>
            <person name="Alves-Ferreira E."/>
            <person name="Grigg M."/>
            <person name="Lorenzi H."/>
            <person name="Galac M."/>
        </authorList>
    </citation>
    <scope>NUCLEOTIDE SEQUENCE [LARGE SCALE GENOMIC DNA]</scope>
    <source>
        <strain evidence="10 11">EAF2021</strain>
    </source>
</reference>
<keyword evidence="1 7" id="KW-0723">Serine/threonine-protein kinase</keyword>
<keyword evidence="2" id="KW-0808">Transferase</keyword>
<dbReference type="EMBL" id="JAPFFF010000006">
    <property type="protein sequence ID" value="KAK8887101.1"/>
    <property type="molecule type" value="Genomic_DNA"/>
</dbReference>
<evidence type="ECO:0000256" key="2">
    <source>
        <dbReference type="ARBA" id="ARBA00022679"/>
    </source>
</evidence>
<evidence type="ECO:0000259" key="9">
    <source>
        <dbReference type="PROSITE" id="PS50011"/>
    </source>
</evidence>
<keyword evidence="4" id="KW-0418">Kinase</keyword>
<keyword evidence="11" id="KW-1185">Reference proteome</keyword>
<proteinExistence type="inferred from homology"/>
<dbReference type="InterPro" id="IPR011009">
    <property type="entry name" value="Kinase-like_dom_sf"/>
</dbReference>
<dbReference type="PROSITE" id="PS50011">
    <property type="entry name" value="PROTEIN_KINASE_DOM"/>
    <property type="match status" value="1"/>
</dbReference>
<gene>
    <name evidence="10" type="ORF">M9Y10_038138</name>
</gene>
<evidence type="ECO:0000256" key="3">
    <source>
        <dbReference type="ARBA" id="ARBA00022741"/>
    </source>
</evidence>
<dbReference type="InterPro" id="IPR000719">
    <property type="entry name" value="Prot_kinase_dom"/>
</dbReference>
<dbReference type="InterPro" id="IPR017441">
    <property type="entry name" value="Protein_kinase_ATP_BS"/>
</dbReference>
<dbReference type="PROSITE" id="PS00107">
    <property type="entry name" value="PROTEIN_KINASE_ATP"/>
    <property type="match status" value="1"/>
</dbReference>
<evidence type="ECO:0000256" key="1">
    <source>
        <dbReference type="ARBA" id="ARBA00022527"/>
    </source>
</evidence>
<dbReference type="PANTHER" id="PTHR24345:SF0">
    <property type="entry name" value="CELL CYCLE SERINE_THREONINE-PROTEIN KINASE CDC5_MSD2"/>
    <property type="match status" value="1"/>
</dbReference>
<evidence type="ECO:0000313" key="10">
    <source>
        <dbReference type="EMBL" id="KAK8887101.1"/>
    </source>
</evidence>
<evidence type="ECO:0000256" key="6">
    <source>
        <dbReference type="PROSITE-ProRule" id="PRU10141"/>
    </source>
</evidence>
<name>A0ABR2K896_9EUKA</name>
<feature type="compositionally biased region" description="Polar residues" evidence="8">
    <location>
        <begin position="179"/>
        <end position="195"/>
    </location>
</feature>
<organism evidence="10 11">
    <name type="scientific">Tritrichomonas musculus</name>
    <dbReference type="NCBI Taxonomy" id="1915356"/>
    <lineage>
        <taxon>Eukaryota</taxon>
        <taxon>Metamonada</taxon>
        <taxon>Parabasalia</taxon>
        <taxon>Tritrichomonadida</taxon>
        <taxon>Tritrichomonadidae</taxon>
        <taxon>Tritrichomonas</taxon>
    </lineage>
</organism>
<evidence type="ECO:0000256" key="5">
    <source>
        <dbReference type="ARBA" id="ARBA00022840"/>
    </source>
</evidence>
<protein>
    <recommendedName>
        <fullName evidence="9">Protein kinase domain-containing protein</fullName>
    </recommendedName>
</protein>
<dbReference type="PANTHER" id="PTHR24345">
    <property type="entry name" value="SERINE/THREONINE-PROTEIN KINASE PLK"/>
    <property type="match status" value="1"/>
</dbReference>
<keyword evidence="3 6" id="KW-0547">Nucleotide-binding</keyword>